<organism evidence="2 3">
    <name type="scientific">Halomicronema hongdechloris C2206</name>
    <dbReference type="NCBI Taxonomy" id="1641165"/>
    <lineage>
        <taxon>Bacteria</taxon>
        <taxon>Bacillati</taxon>
        <taxon>Cyanobacteriota</taxon>
        <taxon>Cyanophyceae</taxon>
        <taxon>Nodosilineales</taxon>
        <taxon>Nodosilineaceae</taxon>
        <taxon>Halomicronema</taxon>
    </lineage>
</organism>
<sequence length="558" mass="65350">MQEEISQDFLVKLAREYGLTSLEEEAFVETFSSEITDQVIIKNLNISLSAYKARMGNVYVKFSFREGGRGKKERLRYFLQEQYHRENPNHPSRLSDIDTDAFVNELNERLREKIRNECSTMRVLDMTSPLELSSIFTEINVLEQVSRHRRLRIDDLLRDFQAKNDGNSLDRFGLNRRIVKKISGIDYVQQQEKLLVIGKPGAGKTTFLKHIAIQCSERKLFPDHLPIFVVLKDFAEKNGSPSLLEYLIQDHDSWKVHGYEIEYLLKERRVLLLLDGLDEVRIEDLHRVNQQIQSFTENFHGNRFILTCRVAAQEYVFEQFTEVEVADFNEQQIQEFANHWFTHKQTPDKAARFLEKLQRNPRIQELATNPLLLTLLCLVFEEEADFPDSRAELYEEGINTLLRRWDASRNIERGQLYQELSVARKVGMLSHIALQAFEQSAIFFRKQTLADYIANYIVNLPGKRNRKLLPYEMERQGEIVLKSIEAQHGLFVERAYGIYSFSHLSFQEYFAAKAIASEYELERLQTVFEQVRNKQWNEVFLLAVNTGLFHSKNGLEGI</sequence>
<dbReference type="PANTHER" id="PTHR46844:SF1">
    <property type="entry name" value="SLR5058 PROTEIN"/>
    <property type="match status" value="1"/>
</dbReference>
<dbReference type="KEGG" id="hhg:XM38_039380"/>
<protein>
    <submittedName>
        <fullName evidence="2">NTPase NACHT family protein</fullName>
    </submittedName>
</protein>
<keyword evidence="3" id="KW-1185">Reference proteome</keyword>
<name>A0A1Z3HS74_9CYAN</name>
<dbReference type="RefSeq" id="WP_088430684.1">
    <property type="nucleotide sequence ID" value="NZ_CP021983.2"/>
</dbReference>
<dbReference type="STRING" id="1641165.XM38_09715"/>
<dbReference type="InterPro" id="IPR027417">
    <property type="entry name" value="P-loop_NTPase"/>
</dbReference>
<dbReference type="SUPFAM" id="SSF52540">
    <property type="entry name" value="P-loop containing nucleoside triphosphate hydrolases"/>
    <property type="match status" value="1"/>
</dbReference>
<dbReference type="PROSITE" id="PS50837">
    <property type="entry name" value="NACHT"/>
    <property type="match status" value="1"/>
</dbReference>
<dbReference type="Proteomes" id="UP000191901">
    <property type="component" value="Chromosome"/>
</dbReference>
<dbReference type="EMBL" id="CP021983">
    <property type="protein sequence ID" value="ASC72977.1"/>
    <property type="molecule type" value="Genomic_DNA"/>
</dbReference>
<feature type="domain" description="NACHT" evidence="1">
    <location>
        <begin position="192"/>
        <end position="309"/>
    </location>
</feature>
<dbReference type="InterPro" id="IPR007111">
    <property type="entry name" value="NACHT_NTPase"/>
</dbReference>
<dbReference type="Pfam" id="PF05729">
    <property type="entry name" value="NACHT"/>
    <property type="match status" value="1"/>
</dbReference>
<reference evidence="2 3" key="1">
    <citation type="journal article" date="2016" name="Biochim. Biophys. Acta">
        <title>Characterization of red-shifted phycobilisomes isolated from the chlorophyll f-containing cyanobacterium Halomicronema hongdechloris.</title>
        <authorList>
            <person name="Li Y."/>
            <person name="Lin Y."/>
            <person name="Garvey C.J."/>
            <person name="Birch D."/>
            <person name="Corkery R.W."/>
            <person name="Loughlin P.C."/>
            <person name="Scheer H."/>
            <person name="Willows R.D."/>
            <person name="Chen M."/>
        </authorList>
    </citation>
    <scope>NUCLEOTIDE SEQUENCE [LARGE SCALE GENOMIC DNA]</scope>
    <source>
        <strain evidence="2 3">C2206</strain>
    </source>
</reference>
<dbReference type="PANTHER" id="PTHR46844">
    <property type="entry name" value="SLR5058 PROTEIN"/>
    <property type="match status" value="1"/>
</dbReference>
<accession>A0A1Z3HS74</accession>
<dbReference type="Gene3D" id="3.40.50.300">
    <property type="entry name" value="P-loop containing nucleotide triphosphate hydrolases"/>
    <property type="match status" value="1"/>
</dbReference>
<evidence type="ECO:0000313" key="3">
    <source>
        <dbReference type="Proteomes" id="UP000191901"/>
    </source>
</evidence>
<evidence type="ECO:0000313" key="2">
    <source>
        <dbReference type="EMBL" id="ASC72977.1"/>
    </source>
</evidence>
<proteinExistence type="predicted"/>
<evidence type="ECO:0000259" key="1">
    <source>
        <dbReference type="PROSITE" id="PS50837"/>
    </source>
</evidence>
<dbReference type="AlphaFoldDB" id="A0A1Z3HS74"/>
<gene>
    <name evidence="2" type="ORF">XM38_039380</name>
</gene>
<dbReference type="OrthoDB" id="448481at2"/>